<accession>A0ACB0YX01</accession>
<name>A0ACB0YX01_MELEN</name>
<sequence>MREMIKLENAWRGEVRGDDLVRAVFLGGIVVYGGTVVYGGIKILLSFAMIWGWVLTTLRICRFTHLGTTPTPECKQNENCTICFSEYTSPVKLKCSHIFCSECIRTWLDREHTCPICRTIVTKEDNNYRNGESMFPCIF</sequence>
<organism evidence="1 2">
    <name type="scientific">Meloidogyne enterolobii</name>
    <name type="common">Root-knot nematode worm</name>
    <name type="synonym">Meloidogyne mayaguensis</name>
    <dbReference type="NCBI Taxonomy" id="390850"/>
    <lineage>
        <taxon>Eukaryota</taxon>
        <taxon>Metazoa</taxon>
        <taxon>Ecdysozoa</taxon>
        <taxon>Nematoda</taxon>
        <taxon>Chromadorea</taxon>
        <taxon>Rhabditida</taxon>
        <taxon>Tylenchina</taxon>
        <taxon>Tylenchomorpha</taxon>
        <taxon>Tylenchoidea</taxon>
        <taxon>Meloidogynidae</taxon>
        <taxon>Meloidogyninae</taxon>
        <taxon>Meloidogyne</taxon>
    </lineage>
</organism>
<evidence type="ECO:0000313" key="2">
    <source>
        <dbReference type="Proteomes" id="UP001497535"/>
    </source>
</evidence>
<gene>
    <name evidence="1" type="ORF">MENTE1834_LOCUS17775</name>
</gene>
<reference evidence="1" key="1">
    <citation type="submission" date="2023-11" db="EMBL/GenBank/DDBJ databases">
        <authorList>
            <person name="Poullet M."/>
        </authorList>
    </citation>
    <scope>NUCLEOTIDE SEQUENCE</scope>
    <source>
        <strain evidence="1">E1834</strain>
    </source>
</reference>
<protein>
    <submittedName>
        <fullName evidence="1">Uncharacterized protein</fullName>
    </submittedName>
</protein>
<evidence type="ECO:0000313" key="1">
    <source>
        <dbReference type="EMBL" id="CAK5067206.1"/>
    </source>
</evidence>
<dbReference type="EMBL" id="CAVMJV010000020">
    <property type="protein sequence ID" value="CAK5067206.1"/>
    <property type="molecule type" value="Genomic_DNA"/>
</dbReference>
<proteinExistence type="predicted"/>
<dbReference type="Proteomes" id="UP001497535">
    <property type="component" value="Unassembled WGS sequence"/>
</dbReference>
<comment type="caution">
    <text evidence="1">The sequence shown here is derived from an EMBL/GenBank/DDBJ whole genome shotgun (WGS) entry which is preliminary data.</text>
</comment>
<keyword evidence="2" id="KW-1185">Reference proteome</keyword>